<accession>A0ABS5QTV0</accession>
<gene>
    <name evidence="5" type="ORF">G6R27_04845</name>
</gene>
<dbReference type="PANTHER" id="PTHR43270">
    <property type="entry name" value="BETA-ALA-HIS DIPEPTIDASE"/>
    <property type="match status" value="1"/>
</dbReference>
<dbReference type="InterPro" id="IPR011650">
    <property type="entry name" value="Peptidase_M20_dimer"/>
</dbReference>
<dbReference type="Gene3D" id="3.30.70.360">
    <property type="match status" value="1"/>
</dbReference>
<dbReference type="RefSeq" id="WP_213819938.1">
    <property type="nucleotide sequence ID" value="NZ_JAAMFI010000002.1"/>
</dbReference>
<keyword evidence="3" id="KW-0378">Hydrolase</keyword>
<evidence type="ECO:0000256" key="2">
    <source>
        <dbReference type="ARBA" id="ARBA00022723"/>
    </source>
</evidence>
<evidence type="ECO:0000259" key="4">
    <source>
        <dbReference type="Pfam" id="PF07687"/>
    </source>
</evidence>
<dbReference type="SUPFAM" id="SSF53187">
    <property type="entry name" value="Zn-dependent exopeptidases"/>
    <property type="match status" value="1"/>
</dbReference>
<keyword evidence="2" id="KW-0479">Metal-binding</keyword>
<evidence type="ECO:0000313" key="6">
    <source>
        <dbReference type="Proteomes" id="UP001519418"/>
    </source>
</evidence>
<proteinExistence type="predicted"/>
<dbReference type="InterPro" id="IPR002933">
    <property type="entry name" value="Peptidase_M20"/>
</dbReference>
<protein>
    <submittedName>
        <fullName evidence="5">M20/M25/M40 family metallo-hydrolase</fullName>
    </submittedName>
</protein>
<feature type="domain" description="Peptidase M20 dimerisation" evidence="4">
    <location>
        <begin position="184"/>
        <end position="339"/>
    </location>
</feature>
<dbReference type="Gene3D" id="3.40.630.10">
    <property type="entry name" value="Zn peptidases"/>
    <property type="match status" value="1"/>
</dbReference>
<organism evidence="5 6">
    <name type="scientific">Fructobacillus papyriferae</name>
    <dbReference type="NCBI Taxonomy" id="2713171"/>
    <lineage>
        <taxon>Bacteria</taxon>
        <taxon>Bacillati</taxon>
        <taxon>Bacillota</taxon>
        <taxon>Bacilli</taxon>
        <taxon>Lactobacillales</taxon>
        <taxon>Lactobacillaceae</taxon>
        <taxon>Fructobacillus</taxon>
    </lineage>
</organism>
<sequence>MTKARETYLNLLKELVAIPSVSAKREHLPEAADRIAKALSDLGGRTTVDDSYFAPLVISHFKSQKPDAKTLIIYNHYDVQPAEPFDHWDSDPWTLTEKDGHLYGRGVDDDKGNLTARLTALAEYLDEHDQQLPVNIIFVVEGSEETASQHLDDYFKKHPEIKGDLIIWESGSKDGAGRPIIGGGNKGIVTFNLKAKTGGIDLHSSLAAVVNSAAWRLSQALATFFDQDGRILVPHFYDQVKKPNQREKDLIEALPDTKEDFIQKNQIEAPLLTDKRGDDWKQALYFEPTLNIEGITSGYQGAGVKTVLPAEATAKVEARLVPGMDPDDTLKAIKKHLIAQGFDDIEVEKTLGQGGYRSDMTNPEIERVIRLSKEAYGKEPVVIPTSAGTGPMNYAYEATKTPIVGFGIGYPGTLDHAPNENIRLKDYDENVAFVKAILESYQK</sequence>
<evidence type="ECO:0000256" key="1">
    <source>
        <dbReference type="ARBA" id="ARBA00022670"/>
    </source>
</evidence>
<dbReference type="Pfam" id="PF01546">
    <property type="entry name" value="Peptidase_M20"/>
    <property type="match status" value="1"/>
</dbReference>
<dbReference type="Proteomes" id="UP001519418">
    <property type="component" value="Unassembled WGS sequence"/>
</dbReference>
<evidence type="ECO:0000313" key="5">
    <source>
        <dbReference type="EMBL" id="MBS9335352.1"/>
    </source>
</evidence>
<dbReference type="EMBL" id="JAAMFI010000002">
    <property type="protein sequence ID" value="MBS9335352.1"/>
    <property type="molecule type" value="Genomic_DNA"/>
</dbReference>
<dbReference type="PANTHER" id="PTHR43270:SF8">
    <property type="entry name" value="DI- AND TRIPEPTIDASE DUG2-RELATED"/>
    <property type="match status" value="1"/>
</dbReference>
<comment type="caution">
    <text evidence="5">The sequence shown here is derived from an EMBL/GenBank/DDBJ whole genome shotgun (WGS) entry which is preliminary data.</text>
</comment>
<keyword evidence="1" id="KW-0645">Protease</keyword>
<evidence type="ECO:0000256" key="3">
    <source>
        <dbReference type="ARBA" id="ARBA00022801"/>
    </source>
</evidence>
<dbReference type="InterPro" id="IPR051458">
    <property type="entry name" value="Cyt/Met_Dipeptidase"/>
</dbReference>
<keyword evidence="6" id="KW-1185">Reference proteome</keyword>
<dbReference type="Pfam" id="PF07687">
    <property type="entry name" value="M20_dimer"/>
    <property type="match status" value="1"/>
</dbReference>
<name>A0ABS5QTV0_9LACO</name>
<reference evidence="5 6" key="1">
    <citation type="submission" date="2020-02" db="EMBL/GenBank/DDBJ databases">
        <title>Fructobacillus sp. isolated from paper mulberry of Taiwan.</title>
        <authorList>
            <person name="Lin S.-T."/>
        </authorList>
    </citation>
    <scope>NUCLEOTIDE SEQUENCE [LARGE SCALE GENOMIC DNA]</scope>
    <source>
        <strain evidence="5 6">M1-10</strain>
    </source>
</reference>